<feature type="transmembrane region" description="Helical" evidence="1">
    <location>
        <begin position="94"/>
        <end position="112"/>
    </location>
</feature>
<feature type="transmembrane region" description="Helical" evidence="1">
    <location>
        <begin position="133"/>
        <end position="155"/>
    </location>
</feature>
<gene>
    <name evidence="2" type="ORF">ENV67_01840</name>
</gene>
<proteinExistence type="predicted"/>
<feature type="transmembrane region" description="Helical" evidence="1">
    <location>
        <begin position="253"/>
        <end position="275"/>
    </location>
</feature>
<evidence type="ECO:0000256" key="1">
    <source>
        <dbReference type="SAM" id="Phobius"/>
    </source>
</evidence>
<feature type="transmembrane region" description="Helical" evidence="1">
    <location>
        <begin position="196"/>
        <end position="215"/>
    </location>
</feature>
<keyword evidence="1" id="KW-1133">Transmembrane helix</keyword>
<dbReference type="EMBL" id="DTHG01000022">
    <property type="protein sequence ID" value="HGW91268.1"/>
    <property type="molecule type" value="Genomic_DNA"/>
</dbReference>
<reference evidence="2" key="1">
    <citation type="journal article" date="2020" name="mSystems">
        <title>Genome- and Community-Level Interaction Insights into Carbon Utilization and Element Cycling Functions of Hydrothermarchaeota in Hydrothermal Sediment.</title>
        <authorList>
            <person name="Zhou Z."/>
            <person name="Liu Y."/>
            <person name="Xu W."/>
            <person name="Pan J."/>
            <person name="Luo Z.H."/>
            <person name="Li M."/>
        </authorList>
    </citation>
    <scope>NUCLEOTIDE SEQUENCE [LARGE SCALE GENOMIC DNA]</scope>
    <source>
        <strain evidence="2">SpSt-780</strain>
    </source>
</reference>
<accession>A0A7C4YR16</accession>
<organism evidence="2">
    <name type="scientific">candidate division WOR-3 bacterium</name>
    <dbReference type="NCBI Taxonomy" id="2052148"/>
    <lineage>
        <taxon>Bacteria</taxon>
        <taxon>Bacteria division WOR-3</taxon>
    </lineage>
</organism>
<feature type="transmembrane region" description="Helical" evidence="1">
    <location>
        <begin position="161"/>
        <end position="184"/>
    </location>
</feature>
<dbReference type="AlphaFoldDB" id="A0A7C4YR16"/>
<protein>
    <submittedName>
        <fullName evidence="2">Uncharacterized protein</fullName>
    </submittedName>
</protein>
<keyword evidence="1" id="KW-0472">Membrane</keyword>
<sequence>MNILNNPNMRYKRILLVFVIVSGLLSVIYGLVKLSIIGCDFQIENANILLNKKSPYDLYIKSPYLFKFKRIPTILPQGLYILIPFTFLGDSFGAILYGIIGILGLFLCSFLKKENKNFHIIFFLLLCTDPYRSNLSLGQPLFFYFPLFILFDYFMKHKDSWIFNIFINPLILMLLFVKPSLSYWIPFYYGFKLRNILIYFISLLFQFIIILIFSIQTKTSIFNFFRSYALITREHMRLSHEPVSIFSINFSSFFSSINSLFVILILFLIFSIIIIKIKKIKEIKDFQFMFIIILLSFTFFYHANADIFLLILPLFVLNDNVFQKKYIPFIIFLIYLILEKIIILLNKGISQKIILNNFTLIVILYMCIQIIWDQS</sequence>
<comment type="caution">
    <text evidence="2">The sequence shown here is derived from an EMBL/GenBank/DDBJ whole genome shotgun (WGS) entry which is preliminary data.</text>
</comment>
<feature type="transmembrane region" description="Helical" evidence="1">
    <location>
        <begin position="326"/>
        <end position="346"/>
    </location>
</feature>
<keyword evidence="1" id="KW-0812">Transmembrane</keyword>
<feature type="transmembrane region" description="Helical" evidence="1">
    <location>
        <begin position="14"/>
        <end position="32"/>
    </location>
</feature>
<feature type="transmembrane region" description="Helical" evidence="1">
    <location>
        <begin position="353"/>
        <end position="372"/>
    </location>
</feature>
<evidence type="ECO:0000313" key="2">
    <source>
        <dbReference type="EMBL" id="HGW91268.1"/>
    </source>
</evidence>
<name>A0A7C4YR16_UNCW3</name>
<feature type="transmembrane region" description="Helical" evidence="1">
    <location>
        <begin position="287"/>
        <end position="314"/>
    </location>
</feature>